<gene>
    <name evidence="1" type="ORF">MARPO_0086s0080</name>
</gene>
<evidence type="ECO:0000313" key="2">
    <source>
        <dbReference type="Proteomes" id="UP000244005"/>
    </source>
</evidence>
<dbReference type="Proteomes" id="UP000244005">
    <property type="component" value="Unassembled WGS sequence"/>
</dbReference>
<name>A0A2R6WIT3_MARPO</name>
<organism evidence="1 2">
    <name type="scientific">Marchantia polymorpha</name>
    <name type="common">Common liverwort</name>
    <name type="synonym">Marchantia aquatica</name>
    <dbReference type="NCBI Taxonomy" id="3197"/>
    <lineage>
        <taxon>Eukaryota</taxon>
        <taxon>Viridiplantae</taxon>
        <taxon>Streptophyta</taxon>
        <taxon>Embryophyta</taxon>
        <taxon>Marchantiophyta</taxon>
        <taxon>Marchantiopsida</taxon>
        <taxon>Marchantiidae</taxon>
        <taxon>Marchantiales</taxon>
        <taxon>Marchantiaceae</taxon>
        <taxon>Marchantia</taxon>
    </lineage>
</organism>
<dbReference type="Gramene" id="Mp5g08800.1">
    <property type="protein sequence ID" value="Mp5g08800.1.cds1"/>
    <property type="gene ID" value="Mp5g08800"/>
</dbReference>
<protein>
    <submittedName>
        <fullName evidence="1">Uncharacterized protein</fullName>
    </submittedName>
</protein>
<sequence length="123" mass="13750">MSRVPEGVELFLLTEDKEAGIKGFQCACLLYSALLFVSFPSSAPTSGNPTFQRSSSFGLFSKYPPATNLPSIWSTTSHHPQPLFPRLDLRHTFECTSPFPSFTILETRPRSVVALLCHERENE</sequence>
<keyword evidence="2" id="KW-1185">Reference proteome</keyword>
<dbReference type="AlphaFoldDB" id="A0A2R6WIT3"/>
<accession>A0A2R6WIT3</accession>
<evidence type="ECO:0000313" key="1">
    <source>
        <dbReference type="EMBL" id="PTQ33766.1"/>
    </source>
</evidence>
<proteinExistence type="predicted"/>
<dbReference type="EMBL" id="KZ772758">
    <property type="protein sequence ID" value="PTQ33766.1"/>
    <property type="molecule type" value="Genomic_DNA"/>
</dbReference>
<reference evidence="2" key="1">
    <citation type="journal article" date="2017" name="Cell">
        <title>Insights into land plant evolution garnered from the Marchantia polymorpha genome.</title>
        <authorList>
            <person name="Bowman J.L."/>
            <person name="Kohchi T."/>
            <person name="Yamato K.T."/>
            <person name="Jenkins J."/>
            <person name="Shu S."/>
            <person name="Ishizaki K."/>
            <person name="Yamaoka S."/>
            <person name="Nishihama R."/>
            <person name="Nakamura Y."/>
            <person name="Berger F."/>
            <person name="Adam C."/>
            <person name="Aki S.S."/>
            <person name="Althoff F."/>
            <person name="Araki T."/>
            <person name="Arteaga-Vazquez M.A."/>
            <person name="Balasubrmanian S."/>
            <person name="Barry K."/>
            <person name="Bauer D."/>
            <person name="Boehm C.R."/>
            <person name="Briginshaw L."/>
            <person name="Caballero-Perez J."/>
            <person name="Catarino B."/>
            <person name="Chen F."/>
            <person name="Chiyoda S."/>
            <person name="Chovatia M."/>
            <person name="Davies K.M."/>
            <person name="Delmans M."/>
            <person name="Demura T."/>
            <person name="Dierschke T."/>
            <person name="Dolan L."/>
            <person name="Dorantes-Acosta A.E."/>
            <person name="Eklund D.M."/>
            <person name="Florent S.N."/>
            <person name="Flores-Sandoval E."/>
            <person name="Fujiyama A."/>
            <person name="Fukuzawa H."/>
            <person name="Galik B."/>
            <person name="Grimanelli D."/>
            <person name="Grimwood J."/>
            <person name="Grossniklaus U."/>
            <person name="Hamada T."/>
            <person name="Haseloff J."/>
            <person name="Hetherington A.J."/>
            <person name="Higo A."/>
            <person name="Hirakawa Y."/>
            <person name="Hundley H.N."/>
            <person name="Ikeda Y."/>
            <person name="Inoue K."/>
            <person name="Inoue S.I."/>
            <person name="Ishida S."/>
            <person name="Jia Q."/>
            <person name="Kakita M."/>
            <person name="Kanazawa T."/>
            <person name="Kawai Y."/>
            <person name="Kawashima T."/>
            <person name="Kennedy M."/>
            <person name="Kinose K."/>
            <person name="Kinoshita T."/>
            <person name="Kohara Y."/>
            <person name="Koide E."/>
            <person name="Komatsu K."/>
            <person name="Kopischke S."/>
            <person name="Kubo M."/>
            <person name="Kyozuka J."/>
            <person name="Lagercrantz U."/>
            <person name="Lin S.S."/>
            <person name="Lindquist E."/>
            <person name="Lipzen A.M."/>
            <person name="Lu C.W."/>
            <person name="De Luna E."/>
            <person name="Martienssen R.A."/>
            <person name="Minamino N."/>
            <person name="Mizutani M."/>
            <person name="Mizutani M."/>
            <person name="Mochizuki N."/>
            <person name="Monte I."/>
            <person name="Mosher R."/>
            <person name="Nagasaki H."/>
            <person name="Nakagami H."/>
            <person name="Naramoto S."/>
            <person name="Nishitani K."/>
            <person name="Ohtani M."/>
            <person name="Okamoto T."/>
            <person name="Okumura M."/>
            <person name="Phillips J."/>
            <person name="Pollak B."/>
            <person name="Reinders A."/>
            <person name="Rovekamp M."/>
            <person name="Sano R."/>
            <person name="Sawa S."/>
            <person name="Schmid M.W."/>
            <person name="Shirakawa M."/>
            <person name="Solano R."/>
            <person name="Spunde A."/>
            <person name="Suetsugu N."/>
            <person name="Sugano S."/>
            <person name="Sugiyama A."/>
            <person name="Sun R."/>
            <person name="Suzuki Y."/>
            <person name="Takenaka M."/>
            <person name="Takezawa D."/>
            <person name="Tomogane H."/>
            <person name="Tsuzuki M."/>
            <person name="Ueda T."/>
            <person name="Umeda M."/>
            <person name="Ward J.M."/>
            <person name="Watanabe Y."/>
            <person name="Yazaki K."/>
            <person name="Yokoyama R."/>
            <person name="Yoshitake Y."/>
            <person name="Yotsui I."/>
            <person name="Zachgo S."/>
            <person name="Schmutz J."/>
        </authorList>
    </citation>
    <scope>NUCLEOTIDE SEQUENCE [LARGE SCALE GENOMIC DNA]</scope>
    <source>
        <strain evidence="2">Tak-1</strain>
    </source>
</reference>